<dbReference type="GO" id="GO:0005525">
    <property type="term" value="F:GTP binding"/>
    <property type="evidence" value="ECO:0007669"/>
    <property type="project" value="UniProtKB-KW"/>
</dbReference>
<dbReference type="EMBL" id="KN832994">
    <property type="protein sequence ID" value="KIM82402.1"/>
    <property type="molecule type" value="Genomic_DNA"/>
</dbReference>
<keyword evidence="4" id="KW-0342">GTP-binding</keyword>
<dbReference type="OrthoDB" id="5817230at2759"/>
<dbReference type="STRING" id="765440.A0A0C3BYE3"/>
<dbReference type="PROSITE" id="PS51882">
    <property type="entry name" value="G_ALPHA"/>
    <property type="match status" value="1"/>
</dbReference>
<dbReference type="AlphaFoldDB" id="A0A0C3BYE3"/>
<evidence type="ECO:0000256" key="1">
    <source>
        <dbReference type="ARBA" id="ARBA00022723"/>
    </source>
</evidence>
<dbReference type="GO" id="GO:0007189">
    <property type="term" value="P:adenylate cyclase-activating G protein-coupled receptor signaling pathway"/>
    <property type="evidence" value="ECO:0007669"/>
    <property type="project" value="TreeGrafter"/>
</dbReference>
<dbReference type="HOGENOM" id="CLU_1880399_0_0_1"/>
<dbReference type="FunFam" id="3.40.50.300:FF:000720">
    <property type="entry name" value="Guanine nucleotide-binding protein G(k) subunit alpha"/>
    <property type="match status" value="1"/>
</dbReference>
<proteinExistence type="predicted"/>
<evidence type="ECO:0000256" key="2">
    <source>
        <dbReference type="ARBA" id="ARBA00022741"/>
    </source>
</evidence>
<dbReference type="GO" id="GO:0046872">
    <property type="term" value="F:metal ion binding"/>
    <property type="evidence" value="ECO:0007669"/>
    <property type="project" value="UniProtKB-KW"/>
</dbReference>
<organism evidence="6 7">
    <name type="scientific">Piloderma croceum (strain F 1598)</name>
    <dbReference type="NCBI Taxonomy" id="765440"/>
    <lineage>
        <taxon>Eukaryota</taxon>
        <taxon>Fungi</taxon>
        <taxon>Dikarya</taxon>
        <taxon>Basidiomycota</taxon>
        <taxon>Agaricomycotina</taxon>
        <taxon>Agaricomycetes</taxon>
        <taxon>Agaricomycetidae</taxon>
        <taxon>Atheliales</taxon>
        <taxon>Atheliaceae</taxon>
        <taxon>Piloderma</taxon>
    </lineage>
</organism>
<dbReference type="GO" id="GO:0005834">
    <property type="term" value="C:heterotrimeric G-protein complex"/>
    <property type="evidence" value="ECO:0007669"/>
    <property type="project" value="TreeGrafter"/>
</dbReference>
<evidence type="ECO:0000313" key="7">
    <source>
        <dbReference type="Proteomes" id="UP000054166"/>
    </source>
</evidence>
<reference evidence="7" key="2">
    <citation type="submission" date="2015-01" db="EMBL/GenBank/DDBJ databases">
        <title>Evolutionary Origins and Diversification of the Mycorrhizal Mutualists.</title>
        <authorList>
            <consortium name="DOE Joint Genome Institute"/>
            <consortium name="Mycorrhizal Genomics Consortium"/>
            <person name="Kohler A."/>
            <person name="Kuo A."/>
            <person name="Nagy L.G."/>
            <person name="Floudas D."/>
            <person name="Copeland A."/>
            <person name="Barry K.W."/>
            <person name="Cichocki N."/>
            <person name="Veneault-Fourrey C."/>
            <person name="LaButti K."/>
            <person name="Lindquist E.A."/>
            <person name="Lipzen A."/>
            <person name="Lundell T."/>
            <person name="Morin E."/>
            <person name="Murat C."/>
            <person name="Riley R."/>
            <person name="Ohm R."/>
            <person name="Sun H."/>
            <person name="Tunlid A."/>
            <person name="Henrissat B."/>
            <person name="Grigoriev I.V."/>
            <person name="Hibbett D.S."/>
            <person name="Martin F."/>
        </authorList>
    </citation>
    <scope>NUCLEOTIDE SEQUENCE [LARGE SCALE GENOMIC DNA]</scope>
    <source>
        <strain evidence="7">F 1598</strain>
    </source>
</reference>
<evidence type="ECO:0000256" key="5">
    <source>
        <dbReference type="ARBA" id="ARBA00023224"/>
    </source>
</evidence>
<feature type="non-terminal residue" evidence="6">
    <location>
        <position position="1"/>
    </location>
</feature>
<dbReference type="Pfam" id="PF00503">
    <property type="entry name" value="G-alpha"/>
    <property type="match status" value="1"/>
</dbReference>
<dbReference type="InterPro" id="IPR027417">
    <property type="entry name" value="P-loop_NTPase"/>
</dbReference>
<keyword evidence="7" id="KW-1185">Reference proteome</keyword>
<accession>A0A0C3BYE3</accession>
<dbReference type="SUPFAM" id="SSF52540">
    <property type="entry name" value="P-loop containing nucleoside triphosphate hydrolases"/>
    <property type="match status" value="1"/>
</dbReference>
<dbReference type="Proteomes" id="UP000054166">
    <property type="component" value="Unassembled WGS sequence"/>
</dbReference>
<keyword evidence="3" id="KW-0460">Magnesium</keyword>
<keyword evidence="2" id="KW-0547">Nucleotide-binding</keyword>
<sequence length="136" mass="15983">HRFNIGSKSLEHKKWIHCLESIMSIIFCTAVSEYKQNLLDKSTMNCLQQSLILFESVINLRWFLRASNILFFIKIYAFKSKCPKVIIPFHSCSTQSQLVVSVIFQSLLERYFPEYTVGAHINKTAKYILWHFMQAN</sequence>
<dbReference type="GO" id="GO:0003924">
    <property type="term" value="F:GTPase activity"/>
    <property type="evidence" value="ECO:0007669"/>
    <property type="project" value="InterPro"/>
</dbReference>
<dbReference type="InParanoid" id="A0A0C3BYE3"/>
<dbReference type="InterPro" id="IPR001019">
    <property type="entry name" value="Gprotein_alpha_su"/>
</dbReference>
<dbReference type="GO" id="GO:0001664">
    <property type="term" value="F:G protein-coupled receptor binding"/>
    <property type="evidence" value="ECO:0007669"/>
    <property type="project" value="TreeGrafter"/>
</dbReference>
<dbReference type="GO" id="GO:0031683">
    <property type="term" value="F:G-protein beta/gamma-subunit complex binding"/>
    <property type="evidence" value="ECO:0007669"/>
    <property type="project" value="InterPro"/>
</dbReference>
<keyword evidence="5" id="KW-0807">Transducer</keyword>
<gene>
    <name evidence="6" type="ORF">PILCRDRAFT_785020</name>
</gene>
<evidence type="ECO:0000313" key="6">
    <source>
        <dbReference type="EMBL" id="KIM82402.1"/>
    </source>
</evidence>
<dbReference type="GO" id="GO:0005737">
    <property type="term" value="C:cytoplasm"/>
    <property type="evidence" value="ECO:0007669"/>
    <property type="project" value="TreeGrafter"/>
</dbReference>
<evidence type="ECO:0000256" key="4">
    <source>
        <dbReference type="ARBA" id="ARBA00023134"/>
    </source>
</evidence>
<keyword evidence="1" id="KW-0479">Metal-binding</keyword>
<dbReference type="Gene3D" id="3.40.50.300">
    <property type="entry name" value="P-loop containing nucleotide triphosphate hydrolases"/>
    <property type="match status" value="1"/>
</dbReference>
<dbReference type="PANTHER" id="PTHR10218:SF369">
    <property type="entry name" value="GUANINE NUCLEOTIDE-BINDING PROTEIN ALPHA-2 SUBUNIT"/>
    <property type="match status" value="1"/>
</dbReference>
<dbReference type="PANTHER" id="PTHR10218">
    <property type="entry name" value="GTP-BINDING PROTEIN ALPHA SUBUNIT"/>
    <property type="match status" value="1"/>
</dbReference>
<name>A0A0C3BYE3_PILCF</name>
<protein>
    <submittedName>
        <fullName evidence="6">Uncharacterized protein</fullName>
    </submittedName>
</protein>
<reference evidence="6 7" key="1">
    <citation type="submission" date="2014-04" db="EMBL/GenBank/DDBJ databases">
        <authorList>
            <consortium name="DOE Joint Genome Institute"/>
            <person name="Kuo A."/>
            <person name="Tarkka M."/>
            <person name="Buscot F."/>
            <person name="Kohler A."/>
            <person name="Nagy L.G."/>
            <person name="Floudas D."/>
            <person name="Copeland A."/>
            <person name="Barry K.W."/>
            <person name="Cichocki N."/>
            <person name="Veneault-Fourrey C."/>
            <person name="LaButti K."/>
            <person name="Lindquist E.A."/>
            <person name="Lipzen A."/>
            <person name="Lundell T."/>
            <person name="Morin E."/>
            <person name="Murat C."/>
            <person name="Sun H."/>
            <person name="Tunlid A."/>
            <person name="Henrissat B."/>
            <person name="Grigoriev I.V."/>
            <person name="Hibbett D.S."/>
            <person name="Martin F."/>
            <person name="Nordberg H.P."/>
            <person name="Cantor M.N."/>
            <person name="Hua S.X."/>
        </authorList>
    </citation>
    <scope>NUCLEOTIDE SEQUENCE [LARGE SCALE GENOMIC DNA]</scope>
    <source>
        <strain evidence="6 7">F 1598</strain>
    </source>
</reference>
<evidence type="ECO:0000256" key="3">
    <source>
        <dbReference type="ARBA" id="ARBA00022842"/>
    </source>
</evidence>